<organism evidence="1 2">
    <name type="scientific">Archangium gephyra</name>
    <dbReference type="NCBI Taxonomy" id="48"/>
    <lineage>
        <taxon>Bacteria</taxon>
        <taxon>Pseudomonadati</taxon>
        <taxon>Myxococcota</taxon>
        <taxon>Myxococcia</taxon>
        <taxon>Myxococcales</taxon>
        <taxon>Cystobacterineae</taxon>
        <taxon>Archangiaceae</taxon>
        <taxon>Archangium</taxon>
    </lineage>
</organism>
<evidence type="ECO:0008006" key="3">
    <source>
        <dbReference type="Google" id="ProtNLM"/>
    </source>
</evidence>
<accession>A0A2W5T8I6</accession>
<evidence type="ECO:0000313" key="2">
    <source>
        <dbReference type="Proteomes" id="UP000249061"/>
    </source>
</evidence>
<gene>
    <name evidence="1" type="ORF">DI536_22285</name>
</gene>
<protein>
    <recommendedName>
        <fullName evidence="3">DUF4276 family protein</fullName>
    </recommendedName>
</protein>
<reference evidence="1 2" key="1">
    <citation type="submission" date="2017-08" db="EMBL/GenBank/DDBJ databases">
        <title>Infants hospitalized years apart are colonized by the same room-sourced microbial strains.</title>
        <authorList>
            <person name="Brooks B."/>
            <person name="Olm M.R."/>
            <person name="Firek B.A."/>
            <person name="Baker R."/>
            <person name="Thomas B.C."/>
            <person name="Morowitz M.J."/>
            <person name="Banfield J.F."/>
        </authorList>
    </citation>
    <scope>NUCLEOTIDE SEQUENCE [LARGE SCALE GENOMIC DNA]</scope>
    <source>
        <strain evidence="1">S2_003_000_R2_14</strain>
    </source>
</reference>
<evidence type="ECO:0000313" key="1">
    <source>
        <dbReference type="EMBL" id="PZR09313.1"/>
    </source>
</evidence>
<dbReference type="Proteomes" id="UP000249061">
    <property type="component" value="Unassembled WGS sequence"/>
</dbReference>
<proteinExistence type="predicted"/>
<sequence length="172" mass="19820">MSGFRIRALVEDRAQESSLRGLLDRHNRARDLRVEPYPSGRGAAEQFVRAQFPRFVREIRAQRHQFNLWGVVVIDGDVEGFTQRRRRLLESLSQDGTAPVTAEDRVVVMVPTRNIETWAWHLLGNEVDERTDYKARVIEPIRGIFARQWSSVRSNEPPSLGDGRIGWARVDS</sequence>
<dbReference type="AlphaFoldDB" id="A0A2W5T8I6"/>
<dbReference type="EMBL" id="QFQP01000021">
    <property type="protein sequence ID" value="PZR09313.1"/>
    <property type="molecule type" value="Genomic_DNA"/>
</dbReference>
<name>A0A2W5T8I6_9BACT</name>
<comment type="caution">
    <text evidence="1">The sequence shown here is derived from an EMBL/GenBank/DDBJ whole genome shotgun (WGS) entry which is preliminary data.</text>
</comment>